<dbReference type="PATRIC" id="fig|61435.5.peg.1300"/>
<dbReference type="AlphaFoldDB" id="A0A0V8M0G7"/>
<gene>
    <name evidence="1" type="ORF">DA01_06605</name>
</gene>
<organism evidence="1 2">
    <name type="scientific">Dehalococcoides mccartyi</name>
    <dbReference type="NCBI Taxonomy" id="61435"/>
    <lineage>
        <taxon>Bacteria</taxon>
        <taxon>Bacillati</taxon>
        <taxon>Chloroflexota</taxon>
        <taxon>Dehalococcoidia</taxon>
        <taxon>Dehalococcoidales</taxon>
        <taxon>Dehalococcoidaceae</taxon>
        <taxon>Dehalococcoides</taxon>
    </lineage>
</organism>
<protein>
    <submittedName>
        <fullName evidence="1">Uncharacterized protein</fullName>
    </submittedName>
</protein>
<proteinExistence type="predicted"/>
<evidence type="ECO:0000313" key="1">
    <source>
        <dbReference type="EMBL" id="KSV17266.1"/>
    </source>
</evidence>
<comment type="caution">
    <text evidence="1">The sequence shown here is derived from an EMBL/GenBank/DDBJ whole genome shotgun (WGS) entry which is preliminary data.</text>
</comment>
<dbReference type="Proteomes" id="UP000053577">
    <property type="component" value="Unassembled WGS sequence"/>
</dbReference>
<sequence length="66" mass="7023">MLVNKLNAEVKLSMEARTVPMAQQAAGKRLFSSLIDRARQAGMHPVSCAARLPGRSDGQDAGQASQ</sequence>
<dbReference type="EMBL" id="JGYD01000025">
    <property type="protein sequence ID" value="KSV17266.1"/>
    <property type="molecule type" value="Genomic_DNA"/>
</dbReference>
<evidence type="ECO:0000313" key="2">
    <source>
        <dbReference type="Proteomes" id="UP000053577"/>
    </source>
</evidence>
<name>A0A0V8M0G7_9CHLR</name>
<accession>A0A0V8M0G7</accession>
<reference evidence="1 2" key="1">
    <citation type="journal article" date="2015" name="Sci. Rep.">
        <title>A comparative genomics and reductive dehalogenase gene transcription study of two chloroethene-respiring bacteria, Dehalococcoides mccartyi strains MB and 11a.</title>
        <authorList>
            <person name="Low A."/>
            <person name="Shen Z."/>
            <person name="Cheng D."/>
            <person name="Rogers M.J."/>
            <person name="Lee P.K."/>
            <person name="He J."/>
        </authorList>
    </citation>
    <scope>NUCLEOTIDE SEQUENCE [LARGE SCALE GENOMIC DNA]</scope>
    <source>
        <strain evidence="1 2">MB</strain>
    </source>
</reference>